<keyword evidence="2" id="KW-1185">Reference proteome</keyword>
<name>A0A4Z1C0B3_9RHOB</name>
<sequence>MKELYRRNGIYQVSFYVRDRKGNLVRRRKTTGTRDHAAAQRIARNLLVHLTNDAVDPHRPREIPISAAFDLLIAASKHRAAKTKMQYDLVRRKVLGLGLSRESGKLHFIQPSTPLSDLTTSVLHLT</sequence>
<evidence type="ECO:0000313" key="1">
    <source>
        <dbReference type="EMBL" id="TGN51829.1"/>
    </source>
</evidence>
<dbReference type="EMBL" id="SRPG01000200">
    <property type="protein sequence ID" value="TGN51829.1"/>
    <property type="molecule type" value="Genomic_DNA"/>
</dbReference>
<protein>
    <submittedName>
        <fullName evidence="1">Uncharacterized protein</fullName>
    </submittedName>
</protein>
<dbReference type="AlphaFoldDB" id="A0A4Z1C0B3"/>
<reference evidence="1 2" key="1">
    <citation type="submission" date="2019-03" db="EMBL/GenBank/DDBJ databases">
        <authorList>
            <person name="Li J."/>
        </authorList>
    </citation>
    <scope>NUCLEOTIDE SEQUENCE [LARGE SCALE GENOMIC DNA]</scope>
    <source>
        <strain evidence="1 2">3058</strain>
    </source>
</reference>
<evidence type="ECO:0000313" key="2">
    <source>
        <dbReference type="Proteomes" id="UP000297972"/>
    </source>
</evidence>
<accession>A0A4Z1C0B3</accession>
<organism evidence="1 2">
    <name type="scientific">Paracoccus liaowanqingii</name>
    <dbReference type="NCBI Taxonomy" id="2560053"/>
    <lineage>
        <taxon>Bacteria</taxon>
        <taxon>Pseudomonadati</taxon>
        <taxon>Pseudomonadota</taxon>
        <taxon>Alphaproteobacteria</taxon>
        <taxon>Rhodobacterales</taxon>
        <taxon>Paracoccaceae</taxon>
        <taxon>Paracoccus</taxon>
    </lineage>
</organism>
<dbReference type="Proteomes" id="UP000297972">
    <property type="component" value="Unassembled WGS sequence"/>
</dbReference>
<dbReference type="RefSeq" id="WP_135818551.1">
    <property type="nucleotide sequence ID" value="NZ_SRPG01000200.1"/>
</dbReference>
<gene>
    <name evidence="1" type="ORF">E4L95_16605</name>
</gene>
<comment type="caution">
    <text evidence="1">The sequence shown here is derived from an EMBL/GenBank/DDBJ whole genome shotgun (WGS) entry which is preliminary data.</text>
</comment>
<proteinExistence type="predicted"/>